<reference evidence="2 3" key="1">
    <citation type="submission" date="2023-07" db="EMBL/GenBank/DDBJ databases">
        <title>Sequencing the genomes of 1000 actinobacteria strains.</title>
        <authorList>
            <person name="Klenk H.-P."/>
        </authorList>
    </citation>
    <scope>NUCLEOTIDE SEQUENCE [LARGE SCALE GENOMIC DNA]</scope>
    <source>
        <strain evidence="2 3">DSM 19426</strain>
    </source>
</reference>
<keyword evidence="1" id="KW-0732">Signal</keyword>
<dbReference type="RefSeq" id="WP_310297025.1">
    <property type="nucleotide sequence ID" value="NZ_BAAAPS010000006.1"/>
</dbReference>
<evidence type="ECO:0000313" key="3">
    <source>
        <dbReference type="Proteomes" id="UP001183648"/>
    </source>
</evidence>
<feature type="chain" id="PRO_5045803584" evidence="1">
    <location>
        <begin position="27"/>
        <end position="175"/>
    </location>
</feature>
<evidence type="ECO:0000313" key="2">
    <source>
        <dbReference type="EMBL" id="MDR7360494.1"/>
    </source>
</evidence>
<organism evidence="2 3">
    <name type="scientific">Nocardioides marmoribigeumensis</name>
    <dbReference type="NCBI Taxonomy" id="433649"/>
    <lineage>
        <taxon>Bacteria</taxon>
        <taxon>Bacillati</taxon>
        <taxon>Actinomycetota</taxon>
        <taxon>Actinomycetes</taxon>
        <taxon>Propionibacteriales</taxon>
        <taxon>Nocardioidaceae</taxon>
        <taxon>Nocardioides</taxon>
    </lineage>
</organism>
<comment type="caution">
    <text evidence="2">The sequence shown here is derived from an EMBL/GenBank/DDBJ whole genome shotgun (WGS) entry which is preliminary data.</text>
</comment>
<evidence type="ECO:0000256" key="1">
    <source>
        <dbReference type="SAM" id="SignalP"/>
    </source>
</evidence>
<protein>
    <submittedName>
        <fullName evidence="2">Uncharacterized protein</fullName>
    </submittedName>
</protein>
<accession>A0ABU2BR82</accession>
<feature type="signal peptide" evidence="1">
    <location>
        <begin position="1"/>
        <end position="26"/>
    </location>
</feature>
<dbReference type="EMBL" id="JAVDYG010000001">
    <property type="protein sequence ID" value="MDR7360494.1"/>
    <property type="molecule type" value="Genomic_DNA"/>
</dbReference>
<keyword evidence="3" id="KW-1185">Reference proteome</keyword>
<sequence length="175" mass="19349">MTPARTLSAVLLSAGLALSTLPAAQADLPNRATVTDKVGDAPRVIDLKASTYSITRERATFSTTVRELTSRTFVAFEIWPLTSAWDRIAIRRVDGRTVARVYFVDNDLEDSDKPVATRTRCPGLQVSWRPRVDRVSAVVPASCLRASQPAARPFELHTFSRLGTRHDAMPKRTLD</sequence>
<dbReference type="Proteomes" id="UP001183648">
    <property type="component" value="Unassembled WGS sequence"/>
</dbReference>
<proteinExistence type="predicted"/>
<name>A0ABU2BR82_9ACTN</name>
<gene>
    <name evidence="2" type="ORF">J2S63_000047</name>
</gene>